<dbReference type="Pfam" id="PF03242">
    <property type="entry name" value="LEA_3a"/>
    <property type="match status" value="1"/>
</dbReference>
<reference evidence="2 3" key="1">
    <citation type="journal article" date="2013" name="BMC Genomics">
        <title>The miniature genome of a carnivorous plant Genlisea aurea contains a low number of genes and short non-coding sequences.</title>
        <authorList>
            <person name="Leushkin E.V."/>
            <person name="Sutormin R.A."/>
            <person name="Nabieva E.R."/>
            <person name="Penin A.A."/>
            <person name="Kondrashov A.S."/>
            <person name="Logacheva M.D."/>
        </authorList>
    </citation>
    <scope>NUCLEOTIDE SEQUENCE [LARGE SCALE GENOMIC DNA]</scope>
</reference>
<dbReference type="Proteomes" id="UP000015453">
    <property type="component" value="Unassembled WGS sequence"/>
</dbReference>
<dbReference type="GO" id="GO:0005739">
    <property type="term" value="C:mitochondrion"/>
    <property type="evidence" value="ECO:0007669"/>
    <property type="project" value="TreeGrafter"/>
</dbReference>
<dbReference type="PANTHER" id="PTHR33509:SF5">
    <property type="entry name" value="PROTEIN SENESCENCE-ASSOCIATED GENE 21, MITOCHONDRIAL"/>
    <property type="match status" value="1"/>
</dbReference>
<evidence type="ECO:0000256" key="1">
    <source>
        <dbReference type="SAM" id="MobiDB-lite"/>
    </source>
</evidence>
<feature type="compositionally biased region" description="Polar residues" evidence="1">
    <location>
        <begin position="1"/>
        <end position="23"/>
    </location>
</feature>
<accession>S8C0K1</accession>
<protein>
    <submittedName>
        <fullName evidence="2">Uncharacterized protein</fullName>
    </submittedName>
</protein>
<dbReference type="AlphaFoldDB" id="S8C0K1"/>
<feature type="non-terminal residue" evidence="2">
    <location>
        <position position="1"/>
    </location>
</feature>
<dbReference type="GO" id="GO:0006950">
    <property type="term" value="P:response to stress"/>
    <property type="evidence" value="ECO:0007669"/>
    <property type="project" value="TreeGrafter"/>
</dbReference>
<dbReference type="OrthoDB" id="1936089at2759"/>
<proteinExistence type="predicted"/>
<comment type="caution">
    <text evidence="2">The sequence shown here is derived from an EMBL/GenBank/DDBJ whole genome shotgun (WGS) entry which is preliminary data.</text>
</comment>
<feature type="non-terminal residue" evidence="2">
    <location>
        <position position="66"/>
    </location>
</feature>
<organism evidence="2 3">
    <name type="scientific">Genlisea aurea</name>
    <dbReference type="NCBI Taxonomy" id="192259"/>
    <lineage>
        <taxon>Eukaryota</taxon>
        <taxon>Viridiplantae</taxon>
        <taxon>Streptophyta</taxon>
        <taxon>Embryophyta</taxon>
        <taxon>Tracheophyta</taxon>
        <taxon>Spermatophyta</taxon>
        <taxon>Magnoliopsida</taxon>
        <taxon>eudicotyledons</taxon>
        <taxon>Gunneridae</taxon>
        <taxon>Pentapetalae</taxon>
        <taxon>asterids</taxon>
        <taxon>lamiids</taxon>
        <taxon>Lamiales</taxon>
        <taxon>Lentibulariaceae</taxon>
        <taxon>Genlisea</taxon>
    </lineage>
</organism>
<gene>
    <name evidence="2" type="ORF">M569_14625</name>
</gene>
<keyword evidence="3" id="KW-1185">Reference proteome</keyword>
<feature type="region of interest" description="Disordered" evidence="1">
    <location>
        <begin position="1"/>
        <end position="29"/>
    </location>
</feature>
<dbReference type="InterPro" id="IPR004926">
    <property type="entry name" value="LEA_3a"/>
</dbReference>
<dbReference type="EMBL" id="AUSU01007763">
    <property type="protein sequence ID" value="EPS60179.1"/>
    <property type="molecule type" value="Genomic_DNA"/>
</dbReference>
<dbReference type="PANTHER" id="PTHR33509">
    <property type="entry name" value="LATE EMBRYOGENIS ABUNDANT PROTEIN 2-RELATED"/>
    <property type="match status" value="1"/>
</dbReference>
<name>S8C0K1_9LAMI</name>
<sequence>NRRGLVTSSQSTESAGAQNATLKKTSEAAVKSAWLPDPETGFYRPENYAKEMDPVELRALLIKNNN</sequence>
<evidence type="ECO:0000313" key="3">
    <source>
        <dbReference type="Proteomes" id="UP000015453"/>
    </source>
</evidence>
<evidence type="ECO:0000313" key="2">
    <source>
        <dbReference type="EMBL" id="EPS60179.1"/>
    </source>
</evidence>